<evidence type="ECO:0000256" key="4">
    <source>
        <dbReference type="ARBA" id="ARBA00022741"/>
    </source>
</evidence>
<dbReference type="InterPro" id="IPR033690">
    <property type="entry name" value="Adenylat_kinase_CS"/>
</dbReference>
<evidence type="ECO:0000256" key="6">
    <source>
        <dbReference type="ARBA" id="ARBA00031517"/>
    </source>
</evidence>
<organism evidence="7">
    <name type="scientific">Sesamum calycinum</name>
    <dbReference type="NCBI Taxonomy" id="2727403"/>
    <lineage>
        <taxon>Eukaryota</taxon>
        <taxon>Viridiplantae</taxon>
        <taxon>Streptophyta</taxon>
        <taxon>Embryophyta</taxon>
        <taxon>Tracheophyta</taxon>
        <taxon>Spermatophyta</taxon>
        <taxon>Magnoliopsida</taxon>
        <taxon>eudicotyledons</taxon>
        <taxon>Gunneridae</taxon>
        <taxon>Pentapetalae</taxon>
        <taxon>asterids</taxon>
        <taxon>lamiids</taxon>
        <taxon>Lamiales</taxon>
        <taxon>Pedaliaceae</taxon>
        <taxon>Sesamum</taxon>
    </lineage>
</organism>
<keyword evidence="4" id="KW-0547">Nucleotide-binding</keyword>
<dbReference type="GO" id="GO:0004017">
    <property type="term" value="F:AMP kinase activity"/>
    <property type="evidence" value="ECO:0007669"/>
    <property type="project" value="UniProtKB-EC"/>
</dbReference>
<evidence type="ECO:0000256" key="2">
    <source>
        <dbReference type="ARBA" id="ARBA00012955"/>
    </source>
</evidence>
<reference evidence="7" key="1">
    <citation type="submission" date="2020-06" db="EMBL/GenBank/DDBJ databases">
        <authorList>
            <person name="Li T."/>
            <person name="Hu X."/>
            <person name="Zhang T."/>
            <person name="Song X."/>
            <person name="Zhang H."/>
            <person name="Dai N."/>
            <person name="Sheng W."/>
            <person name="Hou X."/>
            <person name="Wei L."/>
        </authorList>
    </citation>
    <scope>NUCLEOTIDE SEQUENCE</scope>
    <source>
        <strain evidence="7">KEN8</strain>
        <tissue evidence="7">Leaf</tissue>
    </source>
</reference>
<name>A0AAW2MNZ9_9LAMI</name>
<proteinExistence type="inferred from homology"/>
<protein>
    <recommendedName>
        <fullName evidence="2">adenylate kinase</fullName>
        <ecNumber evidence="2">2.7.4.3</ecNumber>
    </recommendedName>
    <alternativeName>
        <fullName evidence="6">ATP:AMP phosphotransferase</fullName>
    </alternativeName>
</protein>
<gene>
    <name evidence="7" type="ORF">Scaly_2088600</name>
</gene>
<keyword evidence="5 7" id="KW-0418">Kinase</keyword>
<dbReference type="InterPro" id="IPR027417">
    <property type="entry name" value="P-loop_NTPase"/>
</dbReference>
<comment type="caution">
    <text evidence="7">The sequence shown here is derived from an EMBL/GenBank/DDBJ whole genome shotgun (WGS) entry which is preliminary data.</text>
</comment>
<dbReference type="EC" id="2.7.4.3" evidence="2"/>
<dbReference type="GO" id="GO:0005524">
    <property type="term" value="F:ATP binding"/>
    <property type="evidence" value="ECO:0007669"/>
    <property type="project" value="InterPro"/>
</dbReference>
<dbReference type="SUPFAM" id="SSF52540">
    <property type="entry name" value="P-loop containing nucleoside triphosphate hydrolases"/>
    <property type="match status" value="1"/>
</dbReference>
<dbReference type="CDD" id="cd01428">
    <property type="entry name" value="ADK"/>
    <property type="match status" value="1"/>
</dbReference>
<dbReference type="PROSITE" id="PS00113">
    <property type="entry name" value="ADENYLATE_KINASE"/>
    <property type="match status" value="1"/>
</dbReference>
<dbReference type="Pfam" id="PF00406">
    <property type="entry name" value="ADK"/>
    <property type="match status" value="1"/>
</dbReference>
<evidence type="ECO:0000256" key="5">
    <source>
        <dbReference type="ARBA" id="ARBA00022777"/>
    </source>
</evidence>
<comment type="similarity">
    <text evidence="1">Belongs to the adenylate kinase family.</text>
</comment>
<evidence type="ECO:0000313" key="7">
    <source>
        <dbReference type="EMBL" id="KAL0331871.1"/>
    </source>
</evidence>
<accession>A0AAW2MNZ9</accession>
<dbReference type="InterPro" id="IPR000850">
    <property type="entry name" value="Adenylat/UMP-CMP_kin"/>
</dbReference>
<dbReference type="Gene3D" id="3.40.50.300">
    <property type="entry name" value="P-loop containing nucleotide triphosphate hydrolases"/>
    <property type="match status" value="1"/>
</dbReference>
<dbReference type="AlphaFoldDB" id="A0AAW2MNZ9"/>
<evidence type="ECO:0000256" key="1">
    <source>
        <dbReference type="ARBA" id="ARBA00007220"/>
    </source>
</evidence>
<evidence type="ECO:0000256" key="3">
    <source>
        <dbReference type="ARBA" id="ARBA00022679"/>
    </source>
</evidence>
<sequence>MSVLSRLGVAVRLSSRLSRGYGSAAAAQLDYDYYHGYDDEGDHHQGKMNRGEMEESDGWETLGRGVQWVIMGDPMVRRHVYAERLAKLLDVPHISMGSLVKQELNPNSPLYKKIASSVKGKLVPEDVIFGLLSKRLEEGYCRGETGFILDGIPRTRMQAEILDQIADIDLVLNLKCTEESMMKKTSGNGIYSPSREFHSMATSGLNLGLQPQSGHFQSSNADTDTIWQEKLRMYSEQTARLWVRSFSSTLCIIGNNQSLYYVFAGIVRQLASVQLHRALTNIRHNSTQPVHRKAIVYFSEHRESERKCWKGLLAARLRKLCNSIENLYTCCWSRVHHRTLTSHNFGRKNEVVRGLINCVYSRLRVPK</sequence>
<keyword evidence="3" id="KW-0808">Transferase</keyword>
<dbReference type="EMBL" id="JACGWM010000013">
    <property type="protein sequence ID" value="KAL0331871.1"/>
    <property type="molecule type" value="Genomic_DNA"/>
</dbReference>
<reference evidence="7" key="2">
    <citation type="journal article" date="2024" name="Plant">
        <title>Genomic evolution and insights into agronomic trait innovations of Sesamum species.</title>
        <authorList>
            <person name="Miao H."/>
            <person name="Wang L."/>
            <person name="Qu L."/>
            <person name="Liu H."/>
            <person name="Sun Y."/>
            <person name="Le M."/>
            <person name="Wang Q."/>
            <person name="Wei S."/>
            <person name="Zheng Y."/>
            <person name="Lin W."/>
            <person name="Duan Y."/>
            <person name="Cao H."/>
            <person name="Xiong S."/>
            <person name="Wang X."/>
            <person name="Wei L."/>
            <person name="Li C."/>
            <person name="Ma Q."/>
            <person name="Ju M."/>
            <person name="Zhao R."/>
            <person name="Li G."/>
            <person name="Mu C."/>
            <person name="Tian Q."/>
            <person name="Mei H."/>
            <person name="Zhang T."/>
            <person name="Gao T."/>
            <person name="Zhang H."/>
        </authorList>
    </citation>
    <scope>NUCLEOTIDE SEQUENCE</scope>
    <source>
        <strain evidence="7">KEN8</strain>
    </source>
</reference>
<dbReference type="PANTHER" id="PTHR23359">
    <property type="entry name" value="NUCLEOTIDE KINASE"/>
    <property type="match status" value="1"/>
</dbReference>